<feature type="region of interest" description="Disordered" evidence="1">
    <location>
        <begin position="1"/>
        <end position="27"/>
    </location>
</feature>
<organism evidence="2 3">
    <name type="scientific">Segatella oris F0302</name>
    <dbReference type="NCBI Taxonomy" id="649760"/>
    <lineage>
        <taxon>Bacteria</taxon>
        <taxon>Pseudomonadati</taxon>
        <taxon>Bacteroidota</taxon>
        <taxon>Bacteroidia</taxon>
        <taxon>Bacteroidales</taxon>
        <taxon>Prevotellaceae</taxon>
        <taxon>Segatella</taxon>
    </lineage>
</organism>
<protein>
    <submittedName>
        <fullName evidence="2">Uncharacterized protein</fullName>
    </submittedName>
</protein>
<dbReference type="Proteomes" id="UP000004079">
    <property type="component" value="Unassembled WGS sequence"/>
</dbReference>
<sequence>MWVKLPELKRSSLTQKTADQSNSHTSENNSVTYFFSIVTNIKTR</sequence>
<evidence type="ECO:0000256" key="1">
    <source>
        <dbReference type="SAM" id="MobiDB-lite"/>
    </source>
</evidence>
<name>D1QS22_9BACT</name>
<accession>D1QS22</accession>
<dbReference type="AlphaFoldDB" id="D1QS22"/>
<dbReference type="EMBL" id="ACUZ02000031">
    <property type="protein sequence ID" value="EFB32029.1"/>
    <property type="molecule type" value="Genomic_DNA"/>
</dbReference>
<evidence type="ECO:0000313" key="2">
    <source>
        <dbReference type="EMBL" id="EFB32029.1"/>
    </source>
</evidence>
<reference evidence="2 3" key="1">
    <citation type="submission" date="2009-11" db="EMBL/GenBank/DDBJ databases">
        <authorList>
            <person name="Weinstock G."/>
            <person name="Sodergren E."/>
            <person name="Clifton S."/>
            <person name="Fulton L."/>
            <person name="Fulton B."/>
            <person name="Courtney L."/>
            <person name="Fronick C."/>
            <person name="Harrison M."/>
            <person name="Strong C."/>
            <person name="Farmer C."/>
            <person name="Delahaunty K."/>
            <person name="Markovic C."/>
            <person name="Hall O."/>
            <person name="Minx P."/>
            <person name="Tomlinson C."/>
            <person name="Mitreva M."/>
            <person name="Nelson J."/>
            <person name="Hou S."/>
            <person name="Wollam A."/>
            <person name="Pepin K.H."/>
            <person name="Johnson M."/>
            <person name="Bhonagiri V."/>
            <person name="Nash W.E."/>
            <person name="Warren W."/>
            <person name="Chinwalla A."/>
            <person name="Mardis E.R."/>
            <person name="Wilson R.K."/>
        </authorList>
    </citation>
    <scope>NUCLEOTIDE SEQUENCE [LARGE SCALE GENOMIC DNA]</scope>
    <source>
        <strain evidence="2 3">F0302</strain>
    </source>
</reference>
<feature type="compositionally biased region" description="Basic and acidic residues" evidence="1">
    <location>
        <begin position="1"/>
        <end position="10"/>
    </location>
</feature>
<dbReference type="HOGENOM" id="CLU_218023_0_0_10"/>
<dbReference type="STRING" id="649760.HMPREF0971_01778"/>
<comment type="caution">
    <text evidence="2">The sequence shown here is derived from an EMBL/GenBank/DDBJ whole genome shotgun (WGS) entry which is preliminary data.</text>
</comment>
<evidence type="ECO:0000313" key="3">
    <source>
        <dbReference type="Proteomes" id="UP000004079"/>
    </source>
</evidence>
<proteinExistence type="predicted"/>
<feature type="compositionally biased region" description="Polar residues" evidence="1">
    <location>
        <begin position="11"/>
        <end position="27"/>
    </location>
</feature>
<gene>
    <name evidence="2" type="ORF">HMPREF0971_01778</name>
</gene>